<sequence length="130" mass="15112">MGSNLPAEPPVEEQEDDEIVDEGIPILLKWRRYNKCICFLLFDGVLQVDFLKEHINVIISEPTSSISIIDKDNNLRTYCSEELAFTGMDEFMKKKITYIQKVVEEWTSLKRKHEADNDDVVPAKKCNIYK</sequence>
<dbReference type="AlphaFoldDB" id="A0A0N5BJJ0"/>
<dbReference type="STRING" id="174720.A0A0N5BJJ0"/>
<dbReference type="CDD" id="cd13117">
    <property type="entry name" value="POLO_box_2"/>
    <property type="match status" value="1"/>
</dbReference>
<protein>
    <submittedName>
        <fullName evidence="2">Polo kinase</fullName>
    </submittedName>
</protein>
<dbReference type="Proteomes" id="UP000046392">
    <property type="component" value="Unplaced"/>
</dbReference>
<accession>A0A0N5BJJ0</accession>
<dbReference type="Gene3D" id="3.30.1120.30">
    <property type="entry name" value="POLO box domain"/>
    <property type="match status" value="2"/>
</dbReference>
<evidence type="ECO:0000313" key="2">
    <source>
        <dbReference type="WBParaSite" id="SPAL_0000611600.1"/>
    </source>
</evidence>
<organism evidence="1 2">
    <name type="scientific">Strongyloides papillosus</name>
    <name type="common">Intestinal threadworm</name>
    <dbReference type="NCBI Taxonomy" id="174720"/>
    <lineage>
        <taxon>Eukaryota</taxon>
        <taxon>Metazoa</taxon>
        <taxon>Ecdysozoa</taxon>
        <taxon>Nematoda</taxon>
        <taxon>Chromadorea</taxon>
        <taxon>Rhabditida</taxon>
        <taxon>Tylenchina</taxon>
        <taxon>Panagrolaimomorpha</taxon>
        <taxon>Strongyloidoidea</taxon>
        <taxon>Strongyloididae</taxon>
        <taxon>Strongyloides</taxon>
    </lineage>
</organism>
<dbReference type="WBParaSite" id="SPAL_0000611600.1">
    <property type="protein sequence ID" value="SPAL_0000611600.1"/>
    <property type="gene ID" value="SPAL_0000611600"/>
</dbReference>
<dbReference type="InterPro" id="IPR033695">
    <property type="entry name" value="POLO_box_2"/>
</dbReference>
<proteinExistence type="predicted"/>
<keyword evidence="1" id="KW-1185">Reference proteome</keyword>
<name>A0A0N5BJJ0_STREA</name>
<dbReference type="InterPro" id="IPR036947">
    <property type="entry name" value="POLO_box_dom_sf"/>
</dbReference>
<dbReference type="SUPFAM" id="SSF82615">
    <property type="entry name" value="Polo-box domain"/>
    <property type="match status" value="1"/>
</dbReference>
<reference evidence="2" key="1">
    <citation type="submission" date="2017-02" db="UniProtKB">
        <authorList>
            <consortium name="WormBaseParasite"/>
        </authorList>
    </citation>
    <scope>IDENTIFICATION</scope>
</reference>
<evidence type="ECO:0000313" key="1">
    <source>
        <dbReference type="Proteomes" id="UP000046392"/>
    </source>
</evidence>